<reference evidence="1 2" key="1">
    <citation type="submission" date="2020-04" db="EMBL/GenBank/DDBJ databases">
        <title>Whole genome sequencing of clinical and environmental type strains of Ochrobactrum.</title>
        <authorList>
            <person name="Dharne M."/>
        </authorList>
    </citation>
    <scope>NUCLEOTIDE SEQUENCE [LARGE SCALE GENOMIC DNA]</scope>
    <source>
        <strain evidence="1 2">DSM 13340</strain>
    </source>
</reference>
<accession>A0A7X6JBN9</accession>
<gene>
    <name evidence="1" type="ORF">HGG76_25620</name>
</gene>
<proteinExistence type="predicted"/>
<protein>
    <submittedName>
        <fullName evidence="1">Uncharacterized protein</fullName>
    </submittedName>
</protein>
<organism evidence="1 2">
    <name type="scientific">Brucella tritici</name>
    <dbReference type="NCBI Taxonomy" id="94626"/>
    <lineage>
        <taxon>Bacteria</taxon>
        <taxon>Pseudomonadati</taxon>
        <taxon>Pseudomonadota</taxon>
        <taxon>Alphaproteobacteria</taxon>
        <taxon>Hyphomicrobiales</taxon>
        <taxon>Brucellaceae</taxon>
        <taxon>Brucella/Ochrobactrum group</taxon>
        <taxon>Brucella</taxon>
    </lineage>
</organism>
<dbReference type="EMBL" id="JAAXZB010000003">
    <property type="protein sequence ID" value="NKW11102.1"/>
    <property type="molecule type" value="Genomic_DNA"/>
</dbReference>
<evidence type="ECO:0000313" key="2">
    <source>
        <dbReference type="Proteomes" id="UP000558475"/>
    </source>
</evidence>
<dbReference type="Proteomes" id="UP000558475">
    <property type="component" value="Unassembled WGS sequence"/>
</dbReference>
<dbReference type="AlphaFoldDB" id="A0A7X6JBN9"/>
<evidence type="ECO:0000313" key="1">
    <source>
        <dbReference type="EMBL" id="NKW11102.1"/>
    </source>
</evidence>
<comment type="caution">
    <text evidence="1">The sequence shown here is derived from an EMBL/GenBank/DDBJ whole genome shotgun (WGS) entry which is preliminary data.</text>
</comment>
<name>A0A7X6JBN9_9HYPH</name>
<sequence length="101" mass="11139">MVIGIEVGSSGNFSGKLQFKPGDHYIRGMHAPSVEATPSLCNNLVQCQFNVIERLVLCRKFTISQCKGDDILTEQGLKADRVFLSIIPAIAFARKRRRCAG</sequence>